<proteinExistence type="predicted"/>
<evidence type="ECO:0000313" key="2">
    <source>
        <dbReference type="Proteomes" id="UP001205748"/>
    </source>
</evidence>
<dbReference type="EMBL" id="JANKAS010000002">
    <property type="protein sequence ID" value="MCR1897834.1"/>
    <property type="molecule type" value="Genomic_DNA"/>
</dbReference>
<accession>A0AAE3HE76</accession>
<protein>
    <submittedName>
        <fullName evidence="1">Uncharacterized protein</fullName>
    </submittedName>
</protein>
<reference evidence="1" key="1">
    <citation type="submission" date="2022-07" db="EMBL/GenBank/DDBJ databases">
        <title>Enhanced cultured diversity of the mouse gut microbiota enables custom-made synthetic communities.</title>
        <authorList>
            <person name="Afrizal A."/>
        </authorList>
    </citation>
    <scope>NUCLEOTIDE SEQUENCE</scope>
    <source>
        <strain evidence="1">DSM 28593</strain>
    </source>
</reference>
<gene>
    <name evidence="1" type="ORF">NSA47_02375</name>
</gene>
<dbReference type="Proteomes" id="UP001205748">
    <property type="component" value="Unassembled WGS sequence"/>
</dbReference>
<evidence type="ECO:0000313" key="1">
    <source>
        <dbReference type="EMBL" id="MCR1897834.1"/>
    </source>
</evidence>
<organism evidence="1 2">
    <name type="scientific">Irregularibacter muris</name>
    <dbReference type="NCBI Taxonomy" id="1796619"/>
    <lineage>
        <taxon>Bacteria</taxon>
        <taxon>Bacillati</taxon>
        <taxon>Bacillota</taxon>
        <taxon>Clostridia</taxon>
        <taxon>Eubacteriales</taxon>
        <taxon>Eubacteriaceae</taxon>
        <taxon>Irregularibacter</taxon>
    </lineage>
</organism>
<name>A0AAE3HE76_9FIRM</name>
<keyword evidence="2" id="KW-1185">Reference proteome</keyword>
<dbReference type="RefSeq" id="WP_257529285.1">
    <property type="nucleotide sequence ID" value="NZ_JANKAS010000002.1"/>
</dbReference>
<dbReference type="AlphaFoldDB" id="A0AAE3HE76"/>
<comment type="caution">
    <text evidence="1">The sequence shown here is derived from an EMBL/GenBank/DDBJ whole genome shotgun (WGS) entry which is preliminary data.</text>
</comment>
<sequence>MFNSIRETRMQGNGMTNMSLEMNEKDFFTIYNDLSQEVASDIIGQYLIYRGDDGRAKNVQISHDPNLQIVNISANLQYLGNDKTDYPSSRHNI</sequence>